<accession>A0A0A2IZP8</accession>
<dbReference type="HOGENOM" id="CLU_028906_4_1_1"/>
<dbReference type="OrthoDB" id="5412996at2759"/>
<name>A0A0A2IZP8_PENEN</name>
<dbReference type="InterPro" id="IPR011009">
    <property type="entry name" value="Kinase-like_dom_sf"/>
</dbReference>
<dbReference type="AlphaFoldDB" id="A0A0A2IZP8"/>
<reference evidence="1 2" key="1">
    <citation type="journal article" date="2015" name="Mol. Plant Microbe Interact.">
        <title>Genome, transcriptome, and functional analyses of Penicillium expansum provide new insights into secondary metabolism and pathogenicity.</title>
        <authorList>
            <person name="Ballester A.R."/>
            <person name="Marcet-Houben M."/>
            <person name="Levin E."/>
            <person name="Sela N."/>
            <person name="Selma-Lazaro C."/>
            <person name="Carmona L."/>
            <person name="Wisniewski M."/>
            <person name="Droby S."/>
            <person name="Gonzalez-Candelas L."/>
            <person name="Gabaldon T."/>
        </authorList>
    </citation>
    <scope>NUCLEOTIDE SEQUENCE [LARGE SCALE GENOMIC DNA]</scope>
    <source>
        <strain evidence="1 2">MD-8</strain>
    </source>
</reference>
<keyword evidence="1" id="KW-0808">Transferase</keyword>
<dbReference type="STRING" id="27334.A0A0A2IZP8"/>
<dbReference type="Proteomes" id="UP000030143">
    <property type="component" value="Unassembled WGS sequence"/>
</dbReference>
<dbReference type="PANTHER" id="PTHR21310:SF37">
    <property type="entry name" value="AMINOGLYCOSIDE PHOSPHOTRANSFERASE DOMAIN-CONTAINING PROTEIN"/>
    <property type="match status" value="1"/>
</dbReference>
<dbReference type="GeneID" id="27681355"/>
<proteinExistence type="predicted"/>
<evidence type="ECO:0000313" key="1">
    <source>
        <dbReference type="EMBL" id="KGO60483.1"/>
    </source>
</evidence>
<evidence type="ECO:0000313" key="2">
    <source>
        <dbReference type="Proteomes" id="UP000030143"/>
    </source>
</evidence>
<organism evidence="1 2">
    <name type="scientific">Penicillium expansum</name>
    <name type="common">Blue mold rot fungus</name>
    <dbReference type="NCBI Taxonomy" id="27334"/>
    <lineage>
        <taxon>Eukaryota</taxon>
        <taxon>Fungi</taxon>
        <taxon>Dikarya</taxon>
        <taxon>Ascomycota</taxon>
        <taxon>Pezizomycotina</taxon>
        <taxon>Eurotiomycetes</taxon>
        <taxon>Eurotiomycetidae</taxon>
        <taxon>Eurotiales</taxon>
        <taxon>Aspergillaceae</taxon>
        <taxon>Penicillium</taxon>
    </lineage>
</organism>
<dbReference type="PANTHER" id="PTHR21310">
    <property type="entry name" value="AMINOGLYCOSIDE PHOSPHOTRANSFERASE-RELATED-RELATED"/>
    <property type="match status" value="1"/>
</dbReference>
<protein>
    <submittedName>
        <fullName evidence="1">Aminoglycoside phosphotransferase</fullName>
    </submittedName>
</protein>
<dbReference type="PhylomeDB" id="A0A0A2IZP8"/>
<comment type="caution">
    <text evidence="1">The sequence shown here is derived from an EMBL/GenBank/DDBJ whole genome shotgun (WGS) entry which is preliminary data.</text>
</comment>
<dbReference type="GO" id="GO:0016740">
    <property type="term" value="F:transferase activity"/>
    <property type="evidence" value="ECO:0007669"/>
    <property type="project" value="UniProtKB-KW"/>
</dbReference>
<dbReference type="InterPro" id="IPR051678">
    <property type="entry name" value="AGP_Transferase"/>
</dbReference>
<dbReference type="EMBL" id="JQFZ01000070">
    <property type="protein sequence ID" value="KGO60483.1"/>
    <property type="molecule type" value="Genomic_DNA"/>
</dbReference>
<keyword evidence="2" id="KW-1185">Reference proteome</keyword>
<dbReference type="VEuPathDB" id="FungiDB:PEXP_038230"/>
<sequence length="375" mass="45226">MSAFKSYDDYAWAISSQIWKDWPKLLRTDEDIKNNIQVILSEEFRDIECLRFHFLHTGGFNTCFKMDFTNHCGAIIWFPLPGAIIFPKRKDVTPIKGSSYFEALAELHISHLISQRNEADIDMDIDMDVLADNYRRKFMARFLFRKLARDQEQRKQLIFHDNGPFPVWCDDFRPENVLVDKAENIVGVVDWEFTYTAPVEFTHAPPWWLLQKPEDWPNGLDDWCTEYKKRLPVCLLAMQKCEDQAIQNKRLVEGQRLSSRMQYSWQSGDFWIMYAARNNFAFDTIYWKKTDQRFFGSTRHEDDNTCEVWRSRLHLLDPREVKLIEEYVELKLEEKKEEKKKKRNLTWDVDEYTKEWMERMIKKRKKEMEREETFA</sequence>
<gene>
    <name evidence="1" type="ORF">PEX2_086650</name>
</gene>
<dbReference type="SUPFAM" id="SSF56112">
    <property type="entry name" value="Protein kinase-like (PK-like)"/>
    <property type="match status" value="1"/>
</dbReference>
<dbReference type="RefSeq" id="XP_016601540.1">
    <property type="nucleotide sequence ID" value="XM_016745935.1"/>
</dbReference>